<proteinExistence type="predicted"/>
<evidence type="ECO:0000313" key="2">
    <source>
        <dbReference type="Proteomes" id="UP000299102"/>
    </source>
</evidence>
<keyword evidence="2" id="KW-1185">Reference proteome</keyword>
<comment type="caution">
    <text evidence="1">The sequence shown here is derived from an EMBL/GenBank/DDBJ whole genome shotgun (WGS) entry which is preliminary data.</text>
</comment>
<name>A0A4C1UAF3_EUMVA</name>
<evidence type="ECO:0000313" key="1">
    <source>
        <dbReference type="EMBL" id="GBP23090.1"/>
    </source>
</evidence>
<dbReference type="EMBL" id="BGZK01000147">
    <property type="protein sequence ID" value="GBP23090.1"/>
    <property type="molecule type" value="Genomic_DNA"/>
</dbReference>
<gene>
    <name evidence="1" type="ORF">EVAR_13109_1</name>
</gene>
<reference evidence="1 2" key="1">
    <citation type="journal article" date="2019" name="Commun. Biol.">
        <title>The bagworm genome reveals a unique fibroin gene that provides high tensile strength.</title>
        <authorList>
            <person name="Kono N."/>
            <person name="Nakamura H."/>
            <person name="Ohtoshi R."/>
            <person name="Tomita M."/>
            <person name="Numata K."/>
            <person name="Arakawa K."/>
        </authorList>
    </citation>
    <scope>NUCLEOTIDE SEQUENCE [LARGE SCALE GENOMIC DNA]</scope>
</reference>
<protein>
    <submittedName>
        <fullName evidence="1">Uncharacterized protein</fullName>
    </submittedName>
</protein>
<dbReference type="AlphaFoldDB" id="A0A4C1UAF3"/>
<sequence length="124" mass="13254">MVIPKAPRATYVLGYGAYRADSGERGVEFPTPIVGFEQVSIPIKRLSCGSELPRSCGGRYAVFRAPTIAAPRPAKTPAGGNDSRSLQADGSTITVRPLANMALTVIDLGVFGIRLYGGYFVYDR</sequence>
<accession>A0A4C1UAF3</accession>
<organism evidence="1 2">
    <name type="scientific">Eumeta variegata</name>
    <name type="common">Bagworm moth</name>
    <name type="synonym">Eumeta japonica</name>
    <dbReference type="NCBI Taxonomy" id="151549"/>
    <lineage>
        <taxon>Eukaryota</taxon>
        <taxon>Metazoa</taxon>
        <taxon>Ecdysozoa</taxon>
        <taxon>Arthropoda</taxon>
        <taxon>Hexapoda</taxon>
        <taxon>Insecta</taxon>
        <taxon>Pterygota</taxon>
        <taxon>Neoptera</taxon>
        <taxon>Endopterygota</taxon>
        <taxon>Lepidoptera</taxon>
        <taxon>Glossata</taxon>
        <taxon>Ditrysia</taxon>
        <taxon>Tineoidea</taxon>
        <taxon>Psychidae</taxon>
        <taxon>Oiketicinae</taxon>
        <taxon>Eumeta</taxon>
    </lineage>
</organism>
<dbReference type="Proteomes" id="UP000299102">
    <property type="component" value="Unassembled WGS sequence"/>
</dbReference>